<feature type="transmembrane region" description="Helical" evidence="1">
    <location>
        <begin position="383"/>
        <end position="400"/>
    </location>
</feature>
<keyword evidence="1" id="KW-0812">Transmembrane</keyword>
<organism evidence="2 3">
    <name type="scientific">Cyanomargarita calcarea GSE-NOS-MK-12-04C</name>
    <dbReference type="NCBI Taxonomy" id="2839659"/>
    <lineage>
        <taxon>Bacteria</taxon>
        <taxon>Bacillati</taxon>
        <taxon>Cyanobacteriota</taxon>
        <taxon>Cyanophyceae</taxon>
        <taxon>Nostocales</taxon>
        <taxon>Cyanomargaritaceae</taxon>
        <taxon>Cyanomargarita</taxon>
    </lineage>
</organism>
<proteinExistence type="predicted"/>
<dbReference type="Proteomes" id="UP000729701">
    <property type="component" value="Unassembled WGS sequence"/>
</dbReference>
<reference evidence="2" key="1">
    <citation type="submission" date="2021-05" db="EMBL/GenBank/DDBJ databases">
        <authorList>
            <person name="Pietrasiak N."/>
            <person name="Ward R."/>
            <person name="Stajich J.E."/>
            <person name="Kurbessoian T."/>
        </authorList>
    </citation>
    <scope>NUCLEOTIDE SEQUENCE</scope>
    <source>
        <strain evidence="2">GSE-NOS-MK-12-04C</strain>
    </source>
</reference>
<protein>
    <submittedName>
        <fullName evidence="2">Uncharacterized protein</fullName>
    </submittedName>
</protein>
<accession>A0A951QSK4</accession>
<name>A0A951QSK4_9CYAN</name>
<sequence>MDNIFLPLIITLIIITILSIWIYIYCKDYFWLVISGFLIRLFLIFIHEQTRLFGDFDISDYLHYLTEFKQFGSNDILSYIKPHSAFYTILYPGWIYNNLEESGLWVIRVVNAAIGVTIIAPISWIKQIVFSRKLSYTQVFIITFWPTWMRYNVEIGRASISVLSIIVGLFALLTLINQYKSNNNKIWNIYTVIILAFASFLRLHYIVYFLPIISLSFMNEVKKIKTSPYLLPIIYLISSLLTLIIVAIILVIYQSITQQTYGLSSDNSLEAIISLSEEGEQGNSGYLQGIYPRTPLDFIWFLPLSGFYFMFSPMPWDIHSVFAAGSSLQALIIFVWCFKAVIHKKKYISKNKMLNLLLVPIIFSSIAFGLGVKNAASAERWRLPSTLLLILTTTSVLEYVKQERNIVSNWSDTKY</sequence>
<evidence type="ECO:0000313" key="3">
    <source>
        <dbReference type="Proteomes" id="UP000729701"/>
    </source>
</evidence>
<dbReference type="AlphaFoldDB" id="A0A951QSK4"/>
<feature type="transmembrane region" description="Helical" evidence="1">
    <location>
        <begin position="29"/>
        <end position="47"/>
    </location>
</feature>
<evidence type="ECO:0000313" key="2">
    <source>
        <dbReference type="EMBL" id="MBW4671709.1"/>
    </source>
</evidence>
<feature type="transmembrane region" description="Helical" evidence="1">
    <location>
        <begin position="354"/>
        <end position="371"/>
    </location>
</feature>
<dbReference type="EMBL" id="JAHHGZ010000052">
    <property type="protein sequence ID" value="MBW4671709.1"/>
    <property type="molecule type" value="Genomic_DNA"/>
</dbReference>
<comment type="caution">
    <text evidence="2">The sequence shown here is derived from an EMBL/GenBank/DDBJ whole genome shotgun (WGS) entry which is preliminary data.</text>
</comment>
<feature type="transmembrane region" description="Helical" evidence="1">
    <location>
        <begin position="298"/>
        <end position="316"/>
    </location>
</feature>
<feature type="transmembrane region" description="Helical" evidence="1">
    <location>
        <begin position="322"/>
        <end position="342"/>
    </location>
</feature>
<reference evidence="2" key="2">
    <citation type="journal article" date="2022" name="Microbiol. Resour. Announc.">
        <title>Metagenome Sequencing to Explore Phylogenomics of Terrestrial Cyanobacteria.</title>
        <authorList>
            <person name="Ward R.D."/>
            <person name="Stajich J.E."/>
            <person name="Johansen J.R."/>
            <person name="Huntemann M."/>
            <person name="Clum A."/>
            <person name="Foster B."/>
            <person name="Foster B."/>
            <person name="Roux S."/>
            <person name="Palaniappan K."/>
            <person name="Varghese N."/>
            <person name="Mukherjee S."/>
            <person name="Reddy T.B.K."/>
            <person name="Daum C."/>
            <person name="Copeland A."/>
            <person name="Chen I.A."/>
            <person name="Ivanova N.N."/>
            <person name="Kyrpides N.C."/>
            <person name="Shapiro N."/>
            <person name="Eloe-Fadrosh E.A."/>
            <person name="Pietrasiak N."/>
        </authorList>
    </citation>
    <scope>NUCLEOTIDE SEQUENCE</scope>
    <source>
        <strain evidence="2">GSE-NOS-MK-12-04C</strain>
    </source>
</reference>
<feature type="transmembrane region" description="Helical" evidence="1">
    <location>
        <begin position="102"/>
        <end position="122"/>
    </location>
</feature>
<keyword evidence="1" id="KW-1133">Transmembrane helix</keyword>
<feature type="transmembrane region" description="Helical" evidence="1">
    <location>
        <begin position="233"/>
        <end position="253"/>
    </location>
</feature>
<gene>
    <name evidence="2" type="ORF">KME60_30855</name>
</gene>
<keyword evidence="1" id="KW-0472">Membrane</keyword>
<feature type="transmembrane region" description="Helical" evidence="1">
    <location>
        <begin position="157"/>
        <end position="177"/>
    </location>
</feature>
<feature type="transmembrane region" description="Helical" evidence="1">
    <location>
        <begin position="6"/>
        <end position="24"/>
    </location>
</feature>
<evidence type="ECO:0000256" key="1">
    <source>
        <dbReference type="SAM" id="Phobius"/>
    </source>
</evidence>
<feature type="transmembrane region" description="Helical" evidence="1">
    <location>
        <begin position="189"/>
        <end position="213"/>
    </location>
</feature>